<evidence type="ECO:0000313" key="7">
    <source>
        <dbReference type="Proteomes" id="UP000002015"/>
    </source>
</evidence>
<dbReference type="AlphaFoldDB" id="A8FT10"/>
<gene>
    <name evidence="6" type="ordered locus">Ssed_1372</name>
</gene>
<comment type="subcellular location">
    <subcellularLocation>
        <location evidence="1">Cell membrane</location>
    </subcellularLocation>
</comment>
<dbReference type="HOGENOM" id="CLU_018816_2_0_6"/>
<dbReference type="Gene3D" id="2.40.50.100">
    <property type="match status" value="1"/>
</dbReference>
<dbReference type="eggNOG" id="COG0845">
    <property type="taxonomic scope" value="Bacteria"/>
</dbReference>
<dbReference type="Gene3D" id="1.10.287.470">
    <property type="entry name" value="Helix hairpin bin"/>
    <property type="match status" value="1"/>
</dbReference>
<name>A8FT10_SHESH</name>
<accession>A8FT10</accession>
<evidence type="ECO:0000259" key="4">
    <source>
        <dbReference type="Pfam" id="PF25917"/>
    </source>
</evidence>
<dbReference type="STRING" id="425104.Ssed_1372"/>
<dbReference type="Gene3D" id="2.40.420.20">
    <property type="match status" value="1"/>
</dbReference>
<reference evidence="6 7" key="1">
    <citation type="submission" date="2007-08" db="EMBL/GenBank/DDBJ databases">
        <title>Complete sequence of Shewanella sediminis HAW-EB3.</title>
        <authorList>
            <consortium name="US DOE Joint Genome Institute"/>
            <person name="Copeland A."/>
            <person name="Lucas S."/>
            <person name="Lapidus A."/>
            <person name="Barry K."/>
            <person name="Glavina del Rio T."/>
            <person name="Dalin E."/>
            <person name="Tice H."/>
            <person name="Pitluck S."/>
            <person name="Chertkov O."/>
            <person name="Brettin T."/>
            <person name="Bruce D."/>
            <person name="Detter J.C."/>
            <person name="Han C."/>
            <person name="Schmutz J."/>
            <person name="Larimer F."/>
            <person name="Land M."/>
            <person name="Hauser L."/>
            <person name="Kyrpides N."/>
            <person name="Kim E."/>
            <person name="Zhao J.-S."/>
            <person name="Richardson P."/>
        </authorList>
    </citation>
    <scope>NUCLEOTIDE SEQUENCE [LARGE SCALE GENOMIC DNA]</scope>
    <source>
        <strain evidence="6 7">HAW-EB3</strain>
    </source>
</reference>
<dbReference type="PANTHER" id="PTHR30469">
    <property type="entry name" value="MULTIDRUG RESISTANCE PROTEIN MDTA"/>
    <property type="match status" value="1"/>
</dbReference>
<dbReference type="InterPro" id="IPR006143">
    <property type="entry name" value="RND_pump_MFP"/>
</dbReference>
<feature type="domain" description="Multidrug resistance protein MdtA-like barrel-sandwich hybrid" evidence="4">
    <location>
        <begin position="61"/>
        <end position="200"/>
    </location>
</feature>
<dbReference type="KEGG" id="sse:Ssed_1372"/>
<sequence precursor="true">MKNHTLVALVALSPTLALCTHASELDVTQVPATQVSIASAKYQPVFQTKTYSTALTASERVQIIALTTGALEKKLVRNGQAVQEGDILIELEDIDYVVNHKEAMANVLLAKANLKESKSAYERAIKVRKHGDLAESTFDKMEAAFEAAKAQLELAKAYEQRAQIELDRTKIRASTNGKITALYVDEGQVLSRGEPISYIVNDTMIDAIVELPSNDSFIQSIDNLTAELIVNNNSYAQNGRLFAIDGAIDPSKGTLKVRYRFDNRGDLLDGQFAKVVLSNNSKKGNIAVPQTSVLTDRSGKFVYLVVDNKIHLQRVTSLGTHGLSEILDGLNEGDQVITSATMKLYPGLDVEIKG</sequence>
<dbReference type="Proteomes" id="UP000002015">
    <property type="component" value="Chromosome"/>
</dbReference>
<dbReference type="EMBL" id="CP000821">
    <property type="protein sequence ID" value="ABV35983.1"/>
    <property type="molecule type" value="Genomic_DNA"/>
</dbReference>
<dbReference type="OrthoDB" id="9806939at2"/>
<keyword evidence="7" id="KW-1185">Reference proteome</keyword>
<dbReference type="Gene3D" id="2.40.30.170">
    <property type="match status" value="1"/>
</dbReference>
<keyword evidence="3" id="KW-0732">Signal</keyword>
<evidence type="ECO:0000256" key="2">
    <source>
        <dbReference type="ARBA" id="ARBA00009477"/>
    </source>
</evidence>
<dbReference type="PANTHER" id="PTHR30469:SF36">
    <property type="entry name" value="BLL3903 PROTEIN"/>
    <property type="match status" value="1"/>
</dbReference>
<protein>
    <submittedName>
        <fullName evidence="6">Membrane-fusion protein-like protein</fullName>
    </submittedName>
</protein>
<dbReference type="Pfam" id="PF25944">
    <property type="entry name" value="Beta-barrel_RND"/>
    <property type="match status" value="1"/>
</dbReference>
<comment type="similarity">
    <text evidence="2">Belongs to the membrane fusion protein (MFP) (TC 8.A.1) family.</text>
</comment>
<dbReference type="GO" id="GO:1990281">
    <property type="term" value="C:efflux pump complex"/>
    <property type="evidence" value="ECO:0007669"/>
    <property type="project" value="TreeGrafter"/>
</dbReference>
<proteinExistence type="inferred from homology"/>
<feature type="signal peptide" evidence="3">
    <location>
        <begin position="1"/>
        <end position="22"/>
    </location>
</feature>
<organism evidence="6 7">
    <name type="scientific">Shewanella sediminis (strain HAW-EB3)</name>
    <dbReference type="NCBI Taxonomy" id="425104"/>
    <lineage>
        <taxon>Bacteria</taxon>
        <taxon>Pseudomonadati</taxon>
        <taxon>Pseudomonadota</taxon>
        <taxon>Gammaproteobacteria</taxon>
        <taxon>Alteromonadales</taxon>
        <taxon>Shewanellaceae</taxon>
        <taxon>Shewanella</taxon>
    </lineage>
</organism>
<evidence type="ECO:0000256" key="3">
    <source>
        <dbReference type="SAM" id="SignalP"/>
    </source>
</evidence>
<feature type="domain" description="Multidrug resistance protein MdtA-like beta-barrel" evidence="5">
    <location>
        <begin position="229"/>
        <end position="278"/>
    </location>
</feature>
<dbReference type="InterPro" id="IPR058626">
    <property type="entry name" value="MdtA-like_b-barrel"/>
</dbReference>
<evidence type="ECO:0000259" key="5">
    <source>
        <dbReference type="Pfam" id="PF25944"/>
    </source>
</evidence>
<dbReference type="NCBIfam" id="TIGR01730">
    <property type="entry name" value="RND_mfp"/>
    <property type="match status" value="1"/>
</dbReference>
<dbReference type="Pfam" id="PF25917">
    <property type="entry name" value="BSH_RND"/>
    <property type="match status" value="1"/>
</dbReference>
<evidence type="ECO:0000256" key="1">
    <source>
        <dbReference type="ARBA" id="ARBA00004236"/>
    </source>
</evidence>
<dbReference type="RefSeq" id="WP_012141719.1">
    <property type="nucleotide sequence ID" value="NC_009831.1"/>
</dbReference>
<feature type="chain" id="PRO_5002722286" evidence="3">
    <location>
        <begin position="23"/>
        <end position="354"/>
    </location>
</feature>
<dbReference type="InterPro" id="IPR058625">
    <property type="entry name" value="MdtA-like_BSH"/>
</dbReference>
<dbReference type="GO" id="GO:0015562">
    <property type="term" value="F:efflux transmembrane transporter activity"/>
    <property type="evidence" value="ECO:0007669"/>
    <property type="project" value="TreeGrafter"/>
</dbReference>
<dbReference type="SUPFAM" id="SSF111369">
    <property type="entry name" value="HlyD-like secretion proteins"/>
    <property type="match status" value="1"/>
</dbReference>
<evidence type="ECO:0000313" key="6">
    <source>
        <dbReference type="EMBL" id="ABV35983.1"/>
    </source>
</evidence>